<proteinExistence type="predicted"/>
<evidence type="ECO:0000256" key="2">
    <source>
        <dbReference type="ARBA" id="ARBA00022741"/>
    </source>
</evidence>
<evidence type="ECO:0000256" key="3">
    <source>
        <dbReference type="ARBA" id="ARBA00022777"/>
    </source>
</evidence>
<sequence length="445" mass="46857">MPLALPASSARSILRRVIGAGLRAADPASALLKCVHRAGHRLQVGHRRYDLRFFDRVVVVGAGKASVRMAQALERVLGPYLDGGLIVVKTGHRLPTKRVTVIEAGHPIPDRAGLEAAKQLCARAAELGPRDLLIVLLSGGASSLIPAPVDGVSLADKQKLTQLLLRSGAAIQEVNAVRKHLSTIKGGRLAEATRARIVTLILSDVIGDELTAIGSGPTTPDPSTYREAIAIMKRRRIWMKAPASIRRHLERGDRGDVSETPKPGAARFRRVQHEIIGNNEMTLVAAAQAAQRAGLRTVLFSTPLVGEAAQAGKTFASLAARLSEGNGIVRRPYCLVAGGETTVTVTGRGTGGRAQEFAVAAAGEISGLHKTWVAAIGTDGTDGPTDVAGAVVSGSTLDQAKRNGLNLRRALTQHNAYPALRALKSHIVTGPTGTNVNDLYLLLAL</sequence>
<dbReference type="GO" id="GO:0005524">
    <property type="term" value="F:ATP binding"/>
    <property type="evidence" value="ECO:0007669"/>
    <property type="project" value="UniProtKB-KW"/>
</dbReference>
<dbReference type="PANTHER" id="PTHR12227:SF0">
    <property type="entry name" value="GLYCERATE KINASE"/>
    <property type="match status" value="1"/>
</dbReference>
<dbReference type="FunFam" id="3.40.50.10180:FF:000001">
    <property type="entry name" value="Glycerate kinase"/>
    <property type="match status" value="1"/>
</dbReference>
<dbReference type="EMBL" id="OUNR01000001">
    <property type="protein sequence ID" value="SPP63856.1"/>
    <property type="molecule type" value="Genomic_DNA"/>
</dbReference>
<evidence type="ECO:0000313" key="8">
    <source>
        <dbReference type="Proteomes" id="UP000248168"/>
    </source>
</evidence>
<dbReference type="OrthoDB" id="9766552at2"/>
<dbReference type="InterPro" id="IPR039760">
    <property type="entry name" value="MOFRL_protein"/>
</dbReference>
<dbReference type="Gene3D" id="3.40.1480.10">
    <property type="entry name" value="MOFRL domain"/>
    <property type="match status" value="1"/>
</dbReference>
<evidence type="ECO:0000256" key="1">
    <source>
        <dbReference type="ARBA" id="ARBA00022679"/>
    </source>
</evidence>
<dbReference type="Gene3D" id="3.40.50.10180">
    <property type="entry name" value="Glycerate kinase, MOFRL-like N-terminal domain"/>
    <property type="match status" value="1"/>
</dbReference>
<dbReference type="SUPFAM" id="SSF82544">
    <property type="entry name" value="GckA/TtuD-like"/>
    <property type="match status" value="1"/>
</dbReference>
<dbReference type="EC" id="2.7.1.165" evidence="7"/>
<dbReference type="Pfam" id="PF05161">
    <property type="entry name" value="MOFRL"/>
    <property type="match status" value="1"/>
</dbReference>
<name>A0A330LA74_9BACT</name>
<dbReference type="InterPro" id="IPR025286">
    <property type="entry name" value="MOFRL_assoc_dom"/>
</dbReference>
<dbReference type="GO" id="GO:0008887">
    <property type="term" value="F:glycerate kinase activity"/>
    <property type="evidence" value="ECO:0007669"/>
    <property type="project" value="InterPro"/>
</dbReference>
<dbReference type="GO" id="GO:0005737">
    <property type="term" value="C:cytoplasm"/>
    <property type="evidence" value="ECO:0007669"/>
    <property type="project" value="TreeGrafter"/>
</dbReference>
<keyword evidence="4" id="KW-0067">ATP-binding</keyword>
<evidence type="ECO:0000259" key="6">
    <source>
        <dbReference type="Pfam" id="PF13660"/>
    </source>
</evidence>
<keyword evidence="8" id="KW-1185">Reference proteome</keyword>
<dbReference type="PANTHER" id="PTHR12227">
    <property type="entry name" value="GLYCERATE KINASE"/>
    <property type="match status" value="1"/>
</dbReference>
<dbReference type="Pfam" id="PF13660">
    <property type="entry name" value="DUF4147"/>
    <property type="match status" value="1"/>
</dbReference>
<feature type="domain" description="MOFRL" evidence="5">
    <location>
        <begin position="334"/>
        <end position="438"/>
    </location>
</feature>
<dbReference type="InterPro" id="IPR037035">
    <property type="entry name" value="GK-like_C_sf"/>
</dbReference>
<dbReference type="RefSeq" id="WP_121988325.1">
    <property type="nucleotide sequence ID" value="NZ_OUNR01000001.1"/>
</dbReference>
<evidence type="ECO:0000259" key="5">
    <source>
        <dbReference type="Pfam" id="PF05161"/>
    </source>
</evidence>
<evidence type="ECO:0000256" key="4">
    <source>
        <dbReference type="ARBA" id="ARBA00022840"/>
    </source>
</evidence>
<keyword evidence="1 7" id="KW-0808">Transferase</keyword>
<keyword evidence="3 7" id="KW-0418">Kinase</keyword>
<dbReference type="InParanoid" id="A0A330LA74"/>
<reference evidence="8" key="1">
    <citation type="submission" date="2018-04" db="EMBL/GenBank/DDBJ databases">
        <authorList>
            <person name="Lucker S."/>
            <person name="Sakoula D."/>
        </authorList>
    </citation>
    <scope>NUCLEOTIDE SEQUENCE [LARGE SCALE GENOMIC DNA]</scope>
</reference>
<organism evidence="7 8">
    <name type="scientific">Nitrospira lenta</name>
    <dbReference type="NCBI Taxonomy" id="1436998"/>
    <lineage>
        <taxon>Bacteria</taxon>
        <taxon>Pseudomonadati</taxon>
        <taxon>Nitrospirota</taxon>
        <taxon>Nitrospiria</taxon>
        <taxon>Nitrospirales</taxon>
        <taxon>Nitrospiraceae</taxon>
        <taxon>Nitrospira</taxon>
    </lineage>
</organism>
<evidence type="ECO:0000313" key="7">
    <source>
        <dbReference type="EMBL" id="SPP63856.1"/>
    </source>
</evidence>
<keyword evidence="2" id="KW-0547">Nucleotide-binding</keyword>
<dbReference type="Proteomes" id="UP000248168">
    <property type="component" value="Unassembled WGS sequence"/>
</dbReference>
<accession>A0A330LA74</accession>
<dbReference type="InterPro" id="IPR007835">
    <property type="entry name" value="MOFRL"/>
</dbReference>
<dbReference type="AlphaFoldDB" id="A0A330LA74"/>
<feature type="domain" description="MOFRL-associated" evidence="6">
    <location>
        <begin position="14"/>
        <end position="250"/>
    </location>
</feature>
<protein>
    <submittedName>
        <fullName evidence="7">Glycerate 2-kinase</fullName>
        <ecNumber evidence="7">2.7.1.165</ecNumber>
    </submittedName>
</protein>
<dbReference type="GO" id="GO:0043798">
    <property type="term" value="F:glycerate 2-kinase activity"/>
    <property type="evidence" value="ECO:0007669"/>
    <property type="project" value="UniProtKB-EC"/>
</dbReference>
<gene>
    <name evidence="7" type="primary">gck</name>
    <name evidence="7" type="ORF">NITLEN_10942</name>
</gene>
<dbReference type="InterPro" id="IPR038614">
    <property type="entry name" value="GK_N_sf"/>
</dbReference>